<accession>A0AA40K0R7</accession>
<gene>
    <name evidence="2" type="ORF">B0T21DRAFT_432702</name>
</gene>
<proteinExistence type="predicted"/>
<keyword evidence="3" id="KW-1185">Reference proteome</keyword>
<dbReference type="InterPro" id="IPR010730">
    <property type="entry name" value="HET"/>
</dbReference>
<dbReference type="Proteomes" id="UP001172159">
    <property type="component" value="Unassembled WGS sequence"/>
</dbReference>
<evidence type="ECO:0000259" key="1">
    <source>
        <dbReference type="Pfam" id="PF06985"/>
    </source>
</evidence>
<comment type="caution">
    <text evidence="2">The sequence shown here is derived from an EMBL/GenBank/DDBJ whole genome shotgun (WGS) entry which is preliminary data.</text>
</comment>
<dbReference type="PANTHER" id="PTHR33112">
    <property type="entry name" value="DOMAIN PROTEIN, PUTATIVE-RELATED"/>
    <property type="match status" value="1"/>
</dbReference>
<dbReference type="AlphaFoldDB" id="A0AA40K0R7"/>
<dbReference type="EMBL" id="JAUKTV010000003">
    <property type="protein sequence ID" value="KAK0741616.1"/>
    <property type="molecule type" value="Genomic_DNA"/>
</dbReference>
<reference evidence="2" key="1">
    <citation type="submission" date="2023-06" db="EMBL/GenBank/DDBJ databases">
        <title>Genome-scale phylogeny and comparative genomics of the fungal order Sordariales.</title>
        <authorList>
            <consortium name="Lawrence Berkeley National Laboratory"/>
            <person name="Hensen N."/>
            <person name="Bonometti L."/>
            <person name="Westerberg I."/>
            <person name="Brannstrom I.O."/>
            <person name="Guillou S."/>
            <person name="Cros-Aarteil S."/>
            <person name="Calhoun S."/>
            <person name="Haridas S."/>
            <person name="Kuo A."/>
            <person name="Mondo S."/>
            <person name="Pangilinan J."/>
            <person name="Riley R."/>
            <person name="Labutti K."/>
            <person name="Andreopoulos B."/>
            <person name="Lipzen A."/>
            <person name="Chen C."/>
            <person name="Yanf M."/>
            <person name="Daum C."/>
            <person name="Ng V."/>
            <person name="Clum A."/>
            <person name="Steindorff A."/>
            <person name="Ohm R."/>
            <person name="Martin F."/>
            <person name="Silar P."/>
            <person name="Natvig D."/>
            <person name="Lalanne C."/>
            <person name="Gautier V."/>
            <person name="Ament-Velasquez S.L."/>
            <person name="Kruys A."/>
            <person name="Hutchinson M.I."/>
            <person name="Powell A.J."/>
            <person name="Barry K."/>
            <person name="Miller A.N."/>
            <person name="Grigoriev I.V."/>
            <person name="Debuchy R."/>
            <person name="Gladieux P."/>
            <person name="Thoren M.H."/>
            <person name="Johannesson H."/>
        </authorList>
    </citation>
    <scope>NUCLEOTIDE SEQUENCE</scope>
    <source>
        <strain evidence="2">CBS 540.89</strain>
    </source>
</reference>
<sequence>MIKDWWNIRYLDEAIRYVEVRSGKKEFGIRAIQADRIRYDLVHEWIQYCQEQHDSECQNLHGQPPVTGLRVIDCHTRSVVSAPPGCRYVALSYVWGDPPNPDPTSPTRFAPVVQDSITAALALGYEYLRVDKHCINQGDSGDKHEQVSQMNAIYAVADLTFIAASGNSEDDGLPGVGIKSRQPQEKIVVGDLTLTQGFCHLQPMLLKSKWATRAWTFQEGCLSRRSLFFTDQQVYFACNGMYCAESVDSR</sequence>
<dbReference type="Pfam" id="PF06985">
    <property type="entry name" value="HET"/>
    <property type="match status" value="1"/>
</dbReference>
<name>A0AA40K0R7_9PEZI</name>
<organism evidence="2 3">
    <name type="scientific">Apiosordaria backusii</name>
    <dbReference type="NCBI Taxonomy" id="314023"/>
    <lineage>
        <taxon>Eukaryota</taxon>
        <taxon>Fungi</taxon>
        <taxon>Dikarya</taxon>
        <taxon>Ascomycota</taxon>
        <taxon>Pezizomycotina</taxon>
        <taxon>Sordariomycetes</taxon>
        <taxon>Sordariomycetidae</taxon>
        <taxon>Sordariales</taxon>
        <taxon>Lasiosphaeriaceae</taxon>
        <taxon>Apiosordaria</taxon>
    </lineage>
</organism>
<evidence type="ECO:0000313" key="3">
    <source>
        <dbReference type="Proteomes" id="UP001172159"/>
    </source>
</evidence>
<dbReference type="PANTHER" id="PTHR33112:SF1">
    <property type="entry name" value="HETEROKARYON INCOMPATIBILITY DOMAIN-CONTAINING PROTEIN"/>
    <property type="match status" value="1"/>
</dbReference>
<feature type="domain" description="Heterokaryon incompatibility" evidence="1">
    <location>
        <begin position="88"/>
        <end position="219"/>
    </location>
</feature>
<protein>
    <submittedName>
        <fullName evidence="2">Heterokaryon incompatibility protein-domain-containing protein</fullName>
    </submittedName>
</protein>
<evidence type="ECO:0000313" key="2">
    <source>
        <dbReference type="EMBL" id="KAK0741616.1"/>
    </source>
</evidence>